<gene>
    <name evidence="2" type="ORF">J2S64_000834</name>
</gene>
<dbReference type="Proteomes" id="UP001183817">
    <property type="component" value="Unassembled WGS sequence"/>
</dbReference>
<keyword evidence="3" id="KW-1185">Reference proteome</keyword>
<protein>
    <submittedName>
        <fullName evidence="2">Uncharacterized protein</fullName>
    </submittedName>
</protein>
<proteinExistence type="predicted"/>
<sequence length="399" mass="44134">MTTTSKQLRRKHRKSPKARRPGPHPSRASGIERLHGLEPAYIAWRSRTVTHGQAHDDWDGLLVLLESYANVWPFNAPDALAPRPFATMIKSIRRLPGDVACQALNRLDGYLHFLQDNGRWTAGSEDFGLLHMLVLMRIPGSAHRRTPRECPIDIPARHGHGIALVQWAAYLLDEMIEGKFIPNSTASLALPVTDPAGPILLAPGLYPLPLTIFMDLFTAMDEAELFETAGDECAWDEDEYVGEVPENSGEPYPTHAGIALLDDGHPRNQDAIRSLLAAYLKILIWAEAKPAVGLAGLRRAEERLALLADVSKQPSVERATTETNMLTLGEDIQDRLAERYGELSASIFAWLEAGVLEYTAGTLVAQPIVREAIKDLHDEYNERRRPATARDFAGGGRPS</sequence>
<organism evidence="2 3">
    <name type="scientific">Paeniglutamicibacter sulfureus</name>
    <dbReference type="NCBI Taxonomy" id="43666"/>
    <lineage>
        <taxon>Bacteria</taxon>
        <taxon>Bacillati</taxon>
        <taxon>Actinomycetota</taxon>
        <taxon>Actinomycetes</taxon>
        <taxon>Micrococcales</taxon>
        <taxon>Micrococcaceae</taxon>
        <taxon>Paeniglutamicibacter</taxon>
    </lineage>
</organism>
<evidence type="ECO:0000313" key="3">
    <source>
        <dbReference type="Proteomes" id="UP001183817"/>
    </source>
</evidence>
<reference evidence="2 3" key="1">
    <citation type="submission" date="2023-07" db="EMBL/GenBank/DDBJ databases">
        <title>Sequencing the genomes of 1000 actinobacteria strains.</title>
        <authorList>
            <person name="Klenk H.-P."/>
        </authorList>
    </citation>
    <scope>NUCLEOTIDE SEQUENCE [LARGE SCALE GENOMIC DNA]</scope>
    <source>
        <strain evidence="2 3">DSM 20167</strain>
    </source>
</reference>
<dbReference type="RefSeq" id="WP_302262530.1">
    <property type="nucleotide sequence ID" value="NZ_BAAAWO010000001.1"/>
</dbReference>
<name>A0ABU2BES6_9MICC</name>
<evidence type="ECO:0000256" key="1">
    <source>
        <dbReference type="SAM" id="MobiDB-lite"/>
    </source>
</evidence>
<comment type="caution">
    <text evidence="2">The sequence shown here is derived from an EMBL/GenBank/DDBJ whole genome shotgun (WGS) entry which is preliminary data.</text>
</comment>
<feature type="region of interest" description="Disordered" evidence="1">
    <location>
        <begin position="1"/>
        <end position="30"/>
    </location>
</feature>
<accession>A0ABU2BES6</accession>
<evidence type="ECO:0000313" key="2">
    <source>
        <dbReference type="EMBL" id="MDR7357143.1"/>
    </source>
</evidence>
<dbReference type="EMBL" id="JAVDYI010000001">
    <property type="protein sequence ID" value="MDR7357143.1"/>
    <property type="molecule type" value="Genomic_DNA"/>
</dbReference>
<feature type="compositionally biased region" description="Basic residues" evidence="1">
    <location>
        <begin position="7"/>
        <end position="22"/>
    </location>
</feature>